<keyword evidence="2" id="KW-0418">Kinase</keyword>
<dbReference type="RefSeq" id="XP_028463227.1">
    <property type="nucleotide sequence ID" value="XM_028612685.1"/>
</dbReference>
<protein>
    <submittedName>
        <fullName evidence="2">Kinase-like protein</fullName>
    </submittedName>
</protein>
<dbReference type="Gene3D" id="1.10.510.10">
    <property type="entry name" value="Transferase(Phosphotransferase) domain 1"/>
    <property type="match status" value="1"/>
</dbReference>
<dbReference type="PROSITE" id="PS50011">
    <property type="entry name" value="PROTEIN_KINASE_DOM"/>
    <property type="match status" value="1"/>
</dbReference>
<dbReference type="PANTHER" id="PTHR44329">
    <property type="entry name" value="SERINE/THREONINE-PROTEIN KINASE TNNI3K-RELATED"/>
    <property type="match status" value="1"/>
</dbReference>
<evidence type="ECO:0000313" key="3">
    <source>
        <dbReference type="Proteomes" id="UP000272025"/>
    </source>
</evidence>
<evidence type="ECO:0000259" key="1">
    <source>
        <dbReference type="PROSITE" id="PS50011"/>
    </source>
</evidence>
<dbReference type="EMBL" id="ML119061">
    <property type="protein sequence ID" value="ROT35421.1"/>
    <property type="molecule type" value="Genomic_DNA"/>
</dbReference>
<proteinExistence type="predicted"/>
<dbReference type="Proteomes" id="UP000272025">
    <property type="component" value="Unassembled WGS sequence"/>
</dbReference>
<accession>A0A3N2PLL3</accession>
<evidence type="ECO:0000313" key="2">
    <source>
        <dbReference type="EMBL" id="ROT35421.1"/>
    </source>
</evidence>
<dbReference type="InterPro" id="IPR011009">
    <property type="entry name" value="Kinase-like_dom_sf"/>
</dbReference>
<dbReference type="Pfam" id="PF00069">
    <property type="entry name" value="Pkinase"/>
    <property type="match status" value="1"/>
</dbReference>
<name>A0A3N2PLL3_SODAK</name>
<dbReference type="SUPFAM" id="SSF56112">
    <property type="entry name" value="Protein kinase-like (PK-like)"/>
    <property type="match status" value="1"/>
</dbReference>
<gene>
    <name evidence="2" type="ORF">SODALDRAFT_337428</name>
</gene>
<dbReference type="InterPro" id="IPR000719">
    <property type="entry name" value="Prot_kinase_dom"/>
</dbReference>
<dbReference type="GO" id="GO:0005524">
    <property type="term" value="F:ATP binding"/>
    <property type="evidence" value="ECO:0007669"/>
    <property type="project" value="InterPro"/>
</dbReference>
<organism evidence="2 3">
    <name type="scientific">Sodiomyces alkalinus (strain CBS 110278 / VKM F-3762 / F11)</name>
    <name type="common">Alkaliphilic filamentous fungus</name>
    <dbReference type="NCBI Taxonomy" id="1314773"/>
    <lineage>
        <taxon>Eukaryota</taxon>
        <taxon>Fungi</taxon>
        <taxon>Dikarya</taxon>
        <taxon>Ascomycota</taxon>
        <taxon>Pezizomycotina</taxon>
        <taxon>Sordariomycetes</taxon>
        <taxon>Hypocreomycetidae</taxon>
        <taxon>Glomerellales</taxon>
        <taxon>Plectosphaerellaceae</taxon>
        <taxon>Sodiomyces</taxon>
    </lineage>
</organism>
<dbReference type="GO" id="GO:0004674">
    <property type="term" value="F:protein serine/threonine kinase activity"/>
    <property type="evidence" value="ECO:0007669"/>
    <property type="project" value="TreeGrafter"/>
</dbReference>
<keyword evidence="2" id="KW-0808">Transferase</keyword>
<reference evidence="2 3" key="1">
    <citation type="journal article" date="2018" name="Mol. Ecol.">
        <title>The obligate alkalophilic soda-lake fungus Sodiomyces alkalinus has shifted to a protein diet.</title>
        <authorList>
            <person name="Grum-Grzhimaylo A.A."/>
            <person name="Falkoski D.L."/>
            <person name="van den Heuvel J."/>
            <person name="Valero-Jimenez C.A."/>
            <person name="Min B."/>
            <person name="Choi I.G."/>
            <person name="Lipzen A."/>
            <person name="Daum C.G."/>
            <person name="Aanen D.K."/>
            <person name="Tsang A."/>
            <person name="Henrissat B."/>
            <person name="Bilanenko E.N."/>
            <person name="de Vries R.P."/>
            <person name="van Kan J.A.L."/>
            <person name="Grigoriev I.V."/>
            <person name="Debets A.J.M."/>
        </authorList>
    </citation>
    <scope>NUCLEOTIDE SEQUENCE [LARGE SCALE GENOMIC DNA]</scope>
    <source>
        <strain evidence="2 3">F11</strain>
    </source>
</reference>
<feature type="domain" description="Protein kinase" evidence="1">
    <location>
        <begin position="1"/>
        <end position="246"/>
    </location>
</feature>
<sequence>MNIRDKGVLIDIGLTSLVELLPSGDIIKTAWLGRDRDVERREELALESRIYDLLGEHACLVKKKAWDASESTLVLEYMPNGTLKDYLRAYPEVSVETRRRWIEQAAQGVHLLQTLSIIHCDIGPHNFLLDADLNLKISDFSGSSLHASGTNTRPGTRYTGPDSYWTAKRPPTPDDDFFGLGSTIYFIITGTAPFEEIPSHEVDRRYQAREFPELTGIQCADVIAKCWHREIRSAQEVVDMIKTPGRGPSSGTCDSGVISNGLSTGYLWVSTEVLAWPGYRSSRGGGDDDRL</sequence>
<keyword evidence="3" id="KW-1185">Reference proteome</keyword>
<dbReference type="OrthoDB" id="1668230at2759"/>
<dbReference type="InterPro" id="IPR051681">
    <property type="entry name" value="Ser/Thr_Kinases-Pseudokinases"/>
</dbReference>
<dbReference type="GeneID" id="39581163"/>
<dbReference type="STRING" id="1314773.A0A3N2PLL3"/>
<dbReference type="AlphaFoldDB" id="A0A3N2PLL3"/>